<reference evidence="5 6" key="1">
    <citation type="journal article" date="2016" name="ISME J.">
        <title>Global occurrence and heterogeneity of the Roseobacter-clade species Ruegeria mobilis.</title>
        <authorList>
            <person name="Sonnenschein E."/>
            <person name="Gram L."/>
        </authorList>
    </citation>
    <scope>NUCLEOTIDE SEQUENCE [LARGE SCALE GENOMIC DNA]</scope>
    <source>
        <strain evidence="5 6">F1926</strain>
    </source>
</reference>
<proteinExistence type="inferred from homology"/>
<accession>A0A1B0ZZ22</accession>
<dbReference type="InterPro" id="IPR011004">
    <property type="entry name" value="Trimer_LpxA-like_sf"/>
</dbReference>
<dbReference type="InterPro" id="IPR018357">
    <property type="entry name" value="Hexapep_transf_CS"/>
</dbReference>
<dbReference type="SUPFAM" id="SSF51161">
    <property type="entry name" value="Trimeric LpxA-like enzymes"/>
    <property type="match status" value="1"/>
</dbReference>
<dbReference type="CDD" id="cd03349">
    <property type="entry name" value="LbH_XAT"/>
    <property type="match status" value="1"/>
</dbReference>
<keyword evidence="3" id="KW-0677">Repeat</keyword>
<evidence type="ECO:0000256" key="1">
    <source>
        <dbReference type="ARBA" id="ARBA00007274"/>
    </source>
</evidence>
<evidence type="ECO:0000256" key="3">
    <source>
        <dbReference type="ARBA" id="ARBA00022737"/>
    </source>
</evidence>
<dbReference type="GeneID" id="28248620"/>
<dbReference type="RefSeq" id="WP_005626219.1">
    <property type="nucleotide sequence ID" value="NZ_CP015230.1"/>
</dbReference>
<dbReference type="InterPro" id="IPR050179">
    <property type="entry name" value="Trans_hexapeptide_repeat"/>
</dbReference>
<protein>
    <submittedName>
        <fullName evidence="5">Acetyltransferase</fullName>
    </submittedName>
</protein>
<dbReference type="Proteomes" id="UP000013243">
    <property type="component" value="Chromosome"/>
</dbReference>
<keyword evidence="2 5" id="KW-0808">Transferase</keyword>
<sequence length="213" mass="23107">MPLPDPKMRHPIILPDGSPHAGTVQLARAVENPNFIVGDYTYASDFDPPRDWGSRLAPYLFAGAREQLKIGRFCQIAHGVKFITASANHAQEGLSCYPFPVFDPAQMAGFQPDTRDTVIGNDVWIGYSALILPGARIGDGAIIGAGAVVRGTVPPYAIMTGNPATIARHRFPKPQIARLLALKWWDWPAELILRAEPAITSGDLDMLEALAPD</sequence>
<dbReference type="PANTHER" id="PTHR43300">
    <property type="entry name" value="ACETYLTRANSFERASE"/>
    <property type="match status" value="1"/>
</dbReference>
<comment type="similarity">
    <text evidence="1">Belongs to the transferase hexapeptide repeat family.</text>
</comment>
<dbReference type="PANTHER" id="PTHR43300:SF11">
    <property type="entry name" value="ACETYLTRANSFERASE RV3034C-RELATED"/>
    <property type="match status" value="1"/>
</dbReference>
<keyword evidence="4" id="KW-0012">Acyltransferase</keyword>
<gene>
    <name evidence="5" type="ORF">K529_002270</name>
</gene>
<dbReference type="GO" id="GO:0016746">
    <property type="term" value="F:acyltransferase activity"/>
    <property type="evidence" value="ECO:0007669"/>
    <property type="project" value="UniProtKB-KW"/>
</dbReference>
<dbReference type="InterPro" id="IPR001451">
    <property type="entry name" value="Hexapep"/>
</dbReference>
<dbReference type="KEGG" id="rmb:K529_002270"/>
<dbReference type="STRING" id="1265309.K529_002270"/>
<dbReference type="AlphaFoldDB" id="A0A1B0ZZ22"/>
<organism evidence="5 6">
    <name type="scientific">Tritonibacter mobilis F1926</name>
    <dbReference type="NCBI Taxonomy" id="1265309"/>
    <lineage>
        <taxon>Bacteria</taxon>
        <taxon>Pseudomonadati</taxon>
        <taxon>Pseudomonadota</taxon>
        <taxon>Alphaproteobacteria</taxon>
        <taxon>Rhodobacterales</taxon>
        <taxon>Paracoccaceae</taxon>
        <taxon>Tritonibacter</taxon>
    </lineage>
</organism>
<dbReference type="PROSITE" id="PS00101">
    <property type="entry name" value="HEXAPEP_TRANSFERASES"/>
    <property type="match status" value="1"/>
</dbReference>
<dbReference type="Gene3D" id="2.160.10.10">
    <property type="entry name" value="Hexapeptide repeat proteins"/>
    <property type="match status" value="1"/>
</dbReference>
<evidence type="ECO:0000256" key="2">
    <source>
        <dbReference type="ARBA" id="ARBA00022679"/>
    </source>
</evidence>
<dbReference type="EMBL" id="CP015230">
    <property type="protein sequence ID" value="ANP39580.1"/>
    <property type="molecule type" value="Genomic_DNA"/>
</dbReference>
<name>A0A1B0ZZ22_9RHOB</name>
<evidence type="ECO:0000313" key="6">
    <source>
        <dbReference type="Proteomes" id="UP000013243"/>
    </source>
</evidence>
<dbReference type="Pfam" id="PF00132">
    <property type="entry name" value="Hexapep"/>
    <property type="match status" value="1"/>
</dbReference>
<evidence type="ECO:0000313" key="5">
    <source>
        <dbReference type="EMBL" id="ANP39580.1"/>
    </source>
</evidence>
<dbReference type="OrthoDB" id="9815592at2"/>
<evidence type="ECO:0000256" key="4">
    <source>
        <dbReference type="ARBA" id="ARBA00023315"/>
    </source>
</evidence>